<dbReference type="Proteomes" id="UP000229362">
    <property type="component" value="Unassembled WGS sequence"/>
</dbReference>
<comment type="caution">
    <text evidence="1">The sequence shown here is derived from an EMBL/GenBank/DDBJ whole genome shotgun (WGS) entry which is preliminary data.</text>
</comment>
<gene>
    <name evidence="1" type="ORF">COU33_00825</name>
</gene>
<protein>
    <recommendedName>
        <fullName evidence="3">Sulfotransferase domain-containing protein</fullName>
    </recommendedName>
</protein>
<accession>A0A2M6W227</accession>
<evidence type="ECO:0008006" key="3">
    <source>
        <dbReference type="Google" id="ProtNLM"/>
    </source>
</evidence>
<sequence length="206" mass="24139">MFIHIGLPKTATTFLQKRVFPFLPNVTYMGIPYRDDRFHSRVLNIIYRDESLYSYEQEAEDLAKIVSESAHPLLMSDESLSCYRGTDLVNKAKRLKNAFPHASVIIVIRNQIDILQSMYFQYLKQHVYCSFETWIDVLYRTHKVIIDGDMATSYPKGKIKIGEYDLARLQYAHLVGVYAKAFGLERVHVFMYEQLKATPKNFFRSF</sequence>
<dbReference type="SUPFAM" id="SSF52540">
    <property type="entry name" value="P-loop containing nucleoside triphosphate hydrolases"/>
    <property type="match status" value="1"/>
</dbReference>
<dbReference type="AlphaFoldDB" id="A0A2M6W227"/>
<dbReference type="EMBL" id="PFBZ01000034">
    <property type="protein sequence ID" value="PIT86857.1"/>
    <property type="molecule type" value="Genomic_DNA"/>
</dbReference>
<evidence type="ECO:0000313" key="1">
    <source>
        <dbReference type="EMBL" id="PIT86857.1"/>
    </source>
</evidence>
<dbReference type="Gene3D" id="3.40.50.300">
    <property type="entry name" value="P-loop containing nucleotide triphosphate hydrolases"/>
    <property type="match status" value="1"/>
</dbReference>
<dbReference type="InterPro" id="IPR027417">
    <property type="entry name" value="P-loop_NTPase"/>
</dbReference>
<name>A0A2M6W227_9BACT</name>
<proteinExistence type="predicted"/>
<reference evidence="2" key="1">
    <citation type="submission" date="2017-09" db="EMBL/GenBank/DDBJ databases">
        <title>Depth-based differentiation of microbial function through sediment-hosted aquifers and enrichment of novel symbionts in the deep terrestrial subsurface.</title>
        <authorList>
            <person name="Probst A.J."/>
            <person name="Ladd B."/>
            <person name="Jarett J.K."/>
            <person name="Geller-Mcgrath D.E."/>
            <person name="Sieber C.M.K."/>
            <person name="Emerson J.B."/>
            <person name="Anantharaman K."/>
            <person name="Thomas B.C."/>
            <person name="Malmstrom R."/>
            <person name="Stieglmeier M."/>
            <person name="Klingl A."/>
            <person name="Woyke T."/>
            <person name="Ryan C.M."/>
            <person name="Banfield J.F."/>
        </authorList>
    </citation>
    <scope>NUCLEOTIDE SEQUENCE [LARGE SCALE GENOMIC DNA]</scope>
</reference>
<evidence type="ECO:0000313" key="2">
    <source>
        <dbReference type="Proteomes" id="UP000229362"/>
    </source>
</evidence>
<organism evidence="1 2">
    <name type="scientific">Candidatus Magasanikbacteria bacterium CG10_big_fil_rev_8_21_14_0_10_43_6</name>
    <dbReference type="NCBI Taxonomy" id="1974650"/>
    <lineage>
        <taxon>Bacteria</taxon>
        <taxon>Candidatus Magasanikiibacteriota</taxon>
    </lineage>
</organism>